<comment type="caution">
    <text evidence="1">The sequence shown here is derived from an EMBL/GenBank/DDBJ whole genome shotgun (WGS) entry which is preliminary data.</text>
</comment>
<dbReference type="Proteomes" id="UP000523795">
    <property type="component" value="Unassembled WGS sequence"/>
</dbReference>
<organism evidence="1 2">
    <name type="scientific">Arthrobacter deserti</name>
    <dbReference type="NCBI Taxonomy" id="1742687"/>
    <lineage>
        <taxon>Bacteria</taxon>
        <taxon>Bacillati</taxon>
        <taxon>Actinomycetota</taxon>
        <taxon>Actinomycetes</taxon>
        <taxon>Micrococcales</taxon>
        <taxon>Micrococcaceae</taxon>
        <taxon>Arthrobacter</taxon>
    </lineage>
</organism>
<gene>
    <name evidence="1" type="ORF">HER39_15295</name>
</gene>
<accession>A0ABX1JUP4</accession>
<evidence type="ECO:0000313" key="2">
    <source>
        <dbReference type="Proteomes" id="UP000523795"/>
    </source>
</evidence>
<protein>
    <submittedName>
        <fullName evidence="1">Zinc-ribbon domain-containing protein</fullName>
    </submittedName>
</protein>
<sequence>MLIIFGFKRTMKILFIRSGSCPRCRVAGPHQVLEQTGKLTVFFIPVSTTRRRYYSECLNCGERTQLSRRQKDALAAV</sequence>
<dbReference type="EMBL" id="JAAZSR010000342">
    <property type="protein sequence ID" value="NKX51905.1"/>
    <property type="molecule type" value="Genomic_DNA"/>
</dbReference>
<proteinExistence type="predicted"/>
<name>A0ABX1JUP4_9MICC</name>
<keyword evidence="2" id="KW-1185">Reference proteome</keyword>
<reference evidence="1 2" key="1">
    <citation type="submission" date="2020-04" db="EMBL/GenBank/DDBJ databases">
        <authorList>
            <person name="Liu S."/>
        </authorList>
    </citation>
    <scope>NUCLEOTIDE SEQUENCE [LARGE SCALE GENOMIC DNA]</scope>
    <source>
        <strain evidence="1 2">CGMCC 1.15091</strain>
    </source>
</reference>
<evidence type="ECO:0000313" key="1">
    <source>
        <dbReference type="EMBL" id="NKX51905.1"/>
    </source>
</evidence>